<evidence type="ECO:0000313" key="3">
    <source>
        <dbReference type="Proteomes" id="UP000230064"/>
    </source>
</evidence>
<comment type="caution">
    <text evidence="2">The sequence shown here is derived from an EMBL/GenBank/DDBJ whole genome shotgun (WGS) entry which is preliminary data.</text>
</comment>
<proteinExistence type="predicted"/>
<reference evidence="3" key="1">
    <citation type="submission" date="2017-09" db="EMBL/GenBank/DDBJ databases">
        <title>Depth-based differentiation of microbial function through sediment-hosted aquifers and enrichment of novel symbionts in the deep terrestrial subsurface.</title>
        <authorList>
            <person name="Probst A.J."/>
            <person name="Ladd B."/>
            <person name="Jarett J.K."/>
            <person name="Geller-Mcgrath D.E."/>
            <person name="Sieber C.M.K."/>
            <person name="Emerson J.B."/>
            <person name="Anantharaman K."/>
            <person name="Thomas B.C."/>
            <person name="Malmstrom R."/>
            <person name="Stieglmeier M."/>
            <person name="Klingl A."/>
            <person name="Woyke T."/>
            <person name="Ryan C.M."/>
            <person name="Banfield J.F."/>
        </authorList>
    </citation>
    <scope>NUCLEOTIDE SEQUENCE [LARGE SCALE GENOMIC DNA]</scope>
</reference>
<dbReference type="PROSITE" id="PS51186">
    <property type="entry name" value="GNAT"/>
    <property type="match status" value="1"/>
</dbReference>
<evidence type="ECO:0000313" key="2">
    <source>
        <dbReference type="EMBL" id="PIX88494.1"/>
    </source>
</evidence>
<protein>
    <recommendedName>
        <fullName evidence="1">N-acetyltransferase domain-containing protein</fullName>
    </recommendedName>
</protein>
<gene>
    <name evidence="2" type="ORF">COZ30_00680</name>
</gene>
<dbReference type="EMBL" id="PFJR01000016">
    <property type="protein sequence ID" value="PIX88494.1"/>
    <property type="molecule type" value="Genomic_DNA"/>
</dbReference>
<dbReference type="InterPro" id="IPR050276">
    <property type="entry name" value="MshD_Acetyltransferase"/>
</dbReference>
<feature type="domain" description="N-acetyltransferase" evidence="1">
    <location>
        <begin position="1"/>
        <end position="148"/>
    </location>
</feature>
<dbReference type="SUPFAM" id="SSF55729">
    <property type="entry name" value="Acyl-CoA N-acyltransferases (Nat)"/>
    <property type="match status" value="1"/>
</dbReference>
<dbReference type="CDD" id="cd04301">
    <property type="entry name" value="NAT_SF"/>
    <property type="match status" value="1"/>
</dbReference>
<evidence type="ECO:0000259" key="1">
    <source>
        <dbReference type="PROSITE" id="PS51186"/>
    </source>
</evidence>
<dbReference type="Pfam" id="PF00583">
    <property type="entry name" value="Acetyltransf_1"/>
    <property type="match status" value="1"/>
</dbReference>
<dbReference type="GO" id="GO:0016747">
    <property type="term" value="F:acyltransferase activity, transferring groups other than amino-acyl groups"/>
    <property type="evidence" value="ECO:0007669"/>
    <property type="project" value="InterPro"/>
</dbReference>
<dbReference type="Gene3D" id="3.40.630.30">
    <property type="match status" value="1"/>
</dbReference>
<name>A0A2M7MFH3_9BACT</name>
<dbReference type="PANTHER" id="PTHR43617:SF34">
    <property type="entry name" value="PUTATIVE-RELATED"/>
    <property type="match status" value="1"/>
</dbReference>
<organism evidence="2 3">
    <name type="scientific">Candidatus Nealsonbacteria bacterium CG_4_10_14_3_um_filter_36_16</name>
    <dbReference type="NCBI Taxonomy" id="1974685"/>
    <lineage>
        <taxon>Bacteria</taxon>
        <taxon>Candidatus Nealsoniibacteriota</taxon>
    </lineage>
</organism>
<dbReference type="InterPro" id="IPR000182">
    <property type="entry name" value="GNAT_dom"/>
</dbReference>
<dbReference type="InterPro" id="IPR016181">
    <property type="entry name" value="Acyl_CoA_acyltransferase"/>
</dbReference>
<dbReference type="AlphaFoldDB" id="A0A2M7MFH3"/>
<sequence length="148" mass="17466">MRIRNATKRDKKIISDLYYRLHPVEEKESREKGLLVPIEKSKIKPIFLVAEENKKVVGFVWAHLIQYGLFKYGTIDEFFVKKEFRGKGVGSNLLKKSIKKLEKLNPKIILVGTEKENKEAIKLYQKVGFELGKRSLWFYWNPKKKPLK</sequence>
<dbReference type="PANTHER" id="PTHR43617">
    <property type="entry name" value="L-AMINO ACID N-ACETYLTRANSFERASE"/>
    <property type="match status" value="1"/>
</dbReference>
<dbReference type="Proteomes" id="UP000230064">
    <property type="component" value="Unassembled WGS sequence"/>
</dbReference>
<accession>A0A2M7MFH3</accession>